<evidence type="ECO:0000313" key="3">
    <source>
        <dbReference type="Proteomes" id="UP000023152"/>
    </source>
</evidence>
<comment type="caution">
    <text evidence="2">The sequence shown here is derived from an EMBL/GenBank/DDBJ whole genome shotgun (WGS) entry which is preliminary data.</text>
</comment>
<keyword evidence="1" id="KW-0472">Membrane</keyword>
<gene>
    <name evidence="2" type="ORF">RFI_29910</name>
</gene>
<organism evidence="2 3">
    <name type="scientific">Reticulomyxa filosa</name>
    <dbReference type="NCBI Taxonomy" id="46433"/>
    <lineage>
        <taxon>Eukaryota</taxon>
        <taxon>Sar</taxon>
        <taxon>Rhizaria</taxon>
        <taxon>Retaria</taxon>
        <taxon>Foraminifera</taxon>
        <taxon>Monothalamids</taxon>
        <taxon>Reticulomyxidae</taxon>
        <taxon>Reticulomyxa</taxon>
    </lineage>
</organism>
<evidence type="ECO:0000256" key="1">
    <source>
        <dbReference type="SAM" id="Phobius"/>
    </source>
</evidence>
<dbReference type="Proteomes" id="UP000023152">
    <property type="component" value="Unassembled WGS sequence"/>
</dbReference>
<sequence length="175" mass="21112">MVFFNRLSTLKKWFFYLDALHPSTKEKENGLQPSVKKKTKKLYVPIQRKISGLKPYPYSIKNEKVNFFILFYFNKKYTCFHGQVLLFFFKKKEKLFYFVNLFIGVQINIGNFFYFYFLCFILLFYLKVGGKEKCREKNGWEKRLGKKIGKKFMGKNGGGKFLFVKKKKMRKLKKK</sequence>
<dbReference type="AlphaFoldDB" id="X6M1K9"/>
<name>X6M1K9_RETFI</name>
<reference evidence="2 3" key="1">
    <citation type="journal article" date="2013" name="Curr. Biol.">
        <title>The Genome of the Foraminiferan Reticulomyxa filosa.</title>
        <authorList>
            <person name="Glockner G."/>
            <person name="Hulsmann N."/>
            <person name="Schleicher M."/>
            <person name="Noegel A.A."/>
            <person name="Eichinger L."/>
            <person name="Gallinger C."/>
            <person name="Pawlowski J."/>
            <person name="Sierra R."/>
            <person name="Euteneuer U."/>
            <person name="Pillet L."/>
            <person name="Moustafa A."/>
            <person name="Platzer M."/>
            <person name="Groth M."/>
            <person name="Szafranski K."/>
            <person name="Schliwa M."/>
        </authorList>
    </citation>
    <scope>NUCLEOTIDE SEQUENCE [LARGE SCALE GENOMIC DNA]</scope>
</reference>
<feature type="transmembrane region" description="Helical" evidence="1">
    <location>
        <begin position="95"/>
        <end position="126"/>
    </location>
</feature>
<accession>X6M1K9</accession>
<keyword evidence="1" id="KW-1133">Transmembrane helix</keyword>
<keyword evidence="3" id="KW-1185">Reference proteome</keyword>
<keyword evidence="1" id="KW-0812">Transmembrane</keyword>
<evidence type="ECO:0000313" key="2">
    <source>
        <dbReference type="EMBL" id="ETO07481.1"/>
    </source>
</evidence>
<protein>
    <submittedName>
        <fullName evidence="2">Uncharacterized protein</fullName>
    </submittedName>
</protein>
<dbReference type="EMBL" id="ASPP01026122">
    <property type="protein sequence ID" value="ETO07481.1"/>
    <property type="molecule type" value="Genomic_DNA"/>
</dbReference>
<proteinExistence type="predicted"/>